<gene>
    <name evidence="1" type="ORF">DR999_PMT14631</name>
</gene>
<protein>
    <submittedName>
        <fullName evidence="1">Fukutin</fullName>
    </submittedName>
</protein>
<reference evidence="1 2" key="2">
    <citation type="submission" date="2019-04" db="EMBL/GenBank/DDBJ databases">
        <title>The genome sequence of big-headed turtle.</title>
        <authorList>
            <person name="Gong S."/>
        </authorList>
    </citation>
    <scope>NUCLEOTIDE SEQUENCE [LARGE SCALE GENOMIC DNA]</scope>
    <source>
        <strain evidence="1">DO16091913</strain>
        <tissue evidence="1">Muscle</tissue>
    </source>
</reference>
<dbReference type="AlphaFoldDB" id="A0A4D9E7L1"/>
<name>A0A4D9E7L1_9SAUR</name>
<evidence type="ECO:0000313" key="2">
    <source>
        <dbReference type="Proteomes" id="UP000297703"/>
    </source>
</evidence>
<dbReference type="EMBL" id="QXTE01000170">
    <property type="protein sequence ID" value="TFK02904.1"/>
    <property type="molecule type" value="Genomic_DNA"/>
</dbReference>
<comment type="caution">
    <text evidence="1">The sequence shown here is derived from an EMBL/GenBank/DDBJ whole genome shotgun (WGS) entry which is preliminary data.</text>
</comment>
<reference evidence="1 2" key="1">
    <citation type="submission" date="2019-04" db="EMBL/GenBank/DDBJ databases">
        <title>Draft genome of the big-headed turtle Platysternon megacephalum.</title>
        <authorList>
            <person name="Gong S."/>
        </authorList>
    </citation>
    <scope>NUCLEOTIDE SEQUENCE [LARGE SCALE GENOMIC DNA]</scope>
    <source>
        <strain evidence="1">DO16091913</strain>
        <tissue evidence="1">Muscle</tissue>
    </source>
</reference>
<dbReference type="Proteomes" id="UP000297703">
    <property type="component" value="Unassembled WGS sequence"/>
</dbReference>
<sequence length="158" mass="17196">MQPTSRELTWTPLNCSCPWVYPVSPAWAVSLNPPAAPGRERAPGMFPQRKGLSLVPFPLPQLQLGMDSPGPGGQAWEVLCLQLACSAPEVAAFQQWGEEMVWIQAAIPPALQNVPKATRGLQRSWGRGRPLVASFADALVTKQLNRSRKGQRTCPTGQ</sequence>
<accession>A0A4D9E7L1</accession>
<organism evidence="1 2">
    <name type="scientific">Platysternon megacephalum</name>
    <name type="common">big-headed turtle</name>
    <dbReference type="NCBI Taxonomy" id="55544"/>
    <lineage>
        <taxon>Eukaryota</taxon>
        <taxon>Metazoa</taxon>
        <taxon>Chordata</taxon>
        <taxon>Craniata</taxon>
        <taxon>Vertebrata</taxon>
        <taxon>Euteleostomi</taxon>
        <taxon>Archelosauria</taxon>
        <taxon>Testudinata</taxon>
        <taxon>Testudines</taxon>
        <taxon>Cryptodira</taxon>
        <taxon>Durocryptodira</taxon>
        <taxon>Testudinoidea</taxon>
        <taxon>Platysternidae</taxon>
        <taxon>Platysternon</taxon>
    </lineage>
</organism>
<proteinExistence type="predicted"/>
<evidence type="ECO:0000313" key="1">
    <source>
        <dbReference type="EMBL" id="TFK02904.1"/>
    </source>
</evidence>
<keyword evidence="2" id="KW-1185">Reference proteome</keyword>